<feature type="repeat" description="CSPG" evidence="5">
    <location>
        <begin position="910"/>
        <end position="999"/>
    </location>
</feature>
<dbReference type="PROSITE" id="PS50025">
    <property type="entry name" value="LAM_G_DOMAIN"/>
    <property type="match status" value="2"/>
</dbReference>
<keyword evidence="1" id="KW-0732">Signal</keyword>
<dbReference type="Gene3D" id="2.60.120.200">
    <property type="match status" value="2"/>
</dbReference>
<dbReference type="PANTHER" id="PTHR45739:SF13">
    <property type="entry name" value="CHONDROITIN SULFATE PROTEOGLYCAN 4"/>
    <property type="match status" value="1"/>
</dbReference>
<evidence type="ECO:0000313" key="9">
    <source>
        <dbReference type="EMBL" id="GCC20667.1"/>
    </source>
</evidence>
<dbReference type="InterPro" id="IPR013320">
    <property type="entry name" value="ConA-like_dom_sf"/>
</dbReference>
<feature type="domain" description="Laminin G" evidence="8">
    <location>
        <begin position="29"/>
        <end position="204"/>
    </location>
</feature>
<feature type="domain" description="Laminin G" evidence="8">
    <location>
        <begin position="214"/>
        <end position="394"/>
    </location>
</feature>
<keyword evidence="7" id="KW-0472">Membrane</keyword>
<dbReference type="PROSITE" id="PS51854">
    <property type="entry name" value="CSPG"/>
    <property type="match status" value="10"/>
</dbReference>
<dbReference type="GO" id="GO:0009653">
    <property type="term" value="P:anatomical structure morphogenesis"/>
    <property type="evidence" value="ECO:0007669"/>
    <property type="project" value="TreeGrafter"/>
</dbReference>
<evidence type="ECO:0000256" key="7">
    <source>
        <dbReference type="SAM" id="Phobius"/>
    </source>
</evidence>
<keyword evidence="7" id="KW-1133">Transmembrane helix</keyword>
<comment type="caution">
    <text evidence="9">The sequence shown here is derived from an EMBL/GenBank/DDBJ whole genome shotgun (WGS) entry which is preliminary data.</text>
</comment>
<dbReference type="OMA" id="PWPQGTT"/>
<proteinExistence type="predicted"/>
<feature type="repeat" description="CSPG" evidence="5">
    <location>
        <begin position="1361"/>
        <end position="1451"/>
    </location>
</feature>
<keyword evidence="7" id="KW-0812">Transmembrane</keyword>
<feature type="repeat" description="CSPG" evidence="5">
    <location>
        <begin position="1027"/>
        <end position="1119"/>
    </location>
</feature>
<evidence type="ECO:0000256" key="4">
    <source>
        <dbReference type="PROSITE-ProRule" id="PRU00122"/>
    </source>
</evidence>
<dbReference type="CDD" id="cd00110">
    <property type="entry name" value="LamG"/>
    <property type="match status" value="2"/>
</dbReference>
<evidence type="ECO:0000259" key="8">
    <source>
        <dbReference type="PROSITE" id="PS50025"/>
    </source>
</evidence>
<comment type="caution">
    <text evidence="4">Lacks conserved residue(s) required for the propagation of feature annotation.</text>
</comment>
<feature type="repeat" description="CSPG" evidence="5">
    <location>
        <begin position="1780"/>
        <end position="1872"/>
    </location>
</feature>
<keyword evidence="2" id="KW-0677">Repeat</keyword>
<keyword evidence="3" id="KW-0325">Glycoprotein</keyword>
<dbReference type="Proteomes" id="UP000287033">
    <property type="component" value="Unassembled WGS sequence"/>
</dbReference>
<evidence type="ECO:0000313" key="10">
    <source>
        <dbReference type="Proteomes" id="UP000287033"/>
    </source>
</evidence>
<evidence type="ECO:0000256" key="1">
    <source>
        <dbReference type="ARBA" id="ARBA00022729"/>
    </source>
</evidence>
<feature type="repeat" description="CSPG" evidence="5">
    <location>
        <begin position="1247"/>
        <end position="1343"/>
    </location>
</feature>
<dbReference type="Pfam" id="PF02210">
    <property type="entry name" value="Laminin_G_2"/>
    <property type="match status" value="2"/>
</dbReference>
<dbReference type="Pfam" id="PF16184">
    <property type="entry name" value="Cadherin_3"/>
    <property type="match status" value="13"/>
</dbReference>
<evidence type="ECO:0000256" key="6">
    <source>
        <dbReference type="SAM" id="MobiDB-lite"/>
    </source>
</evidence>
<dbReference type="SMART" id="SM00282">
    <property type="entry name" value="LamG"/>
    <property type="match status" value="2"/>
</dbReference>
<dbReference type="InterPro" id="IPR039005">
    <property type="entry name" value="CSPG_rpt"/>
</dbReference>
<keyword evidence="10" id="KW-1185">Reference proteome</keyword>
<feature type="region of interest" description="Disordered" evidence="6">
    <location>
        <begin position="2267"/>
        <end position="2286"/>
    </location>
</feature>
<feature type="repeat" description="CSPG" evidence="5">
    <location>
        <begin position="678"/>
        <end position="776"/>
    </location>
</feature>
<dbReference type="InterPro" id="IPR051561">
    <property type="entry name" value="FRAS1_ECM"/>
</dbReference>
<feature type="region of interest" description="Disordered" evidence="6">
    <location>
        <begin position="2225"/>
        <end position="2247"/>
    </location>
</feature>
<name>A0A401RR22_CHIPU</name>
<evidence type="ECO:0000256" key="2">
    <source>
        <dbReference type="ARBA" id="ARBA00022737"/>
    </source>
</evidence>
<gene>
    <name evidence="9" type="ORF">chiPu_0019232</name>
</gene>
<evidence type="ECO:0000256" key="5">
    <source>
        <dbReference type="PROSITE-ProRule" id="PRU01201"/>
    </source>
</evidence>
<feature type="repeat" description="CSPG" evidence="5">
    <location>
        <begin position="1135"/>
        <end position="1225"/>
    </location>
</feature>
<evidence type="ECO:0000256" key="3">
    <source>
        <dbReference type="ARBA" id="ARBA00023180"/>
    </source>
</evidence>
<dbReference type="OrthoDB" id="9026019at2759"/>
<dbReference type="SUPFAM" id="SSF49899">
    <property type="entry name" value="Concanavalin A-like lectins/glucanases"/>
    <property type="match status" value="2"/>
</dbReference>
<feature type="repeat" description="CSPG" evidence="5">
    <location>
        <begin position="444"/>
        <end position="539"/>
    </location>
</feature>
<reference evidence="9 10" key="1">
    <citation type="journal article" date="2018" name="Nat. Ecol. Evol.">
        <title>Shark genomes provide insights into elasmobranch evolution and the origin of vertebrates.</title>
        <authorList>
            <person name="Hara Y"/>
            <person name="Yamaguchi K"/>
            <person name="Onimaru K"/>
            <person name="Kadota M"/>
            <person name="Koyanagi M"/>
            <person name="Keeley SD"/>
            <person name="Tatsumi K"/>
            <person name="Tanaka K"/>
            <person name="Motone F"/>
            <person name="Kageyama Y"/>
            <person name="Nozu R"/>
            <person name="Adachi N"/>
            <person name="Nishimura O"/>
            <person name="Nakagawa R"/>
            <person name="Tanegashima C"/>
            <person name="Kiyatake I"/>
            <person name="Matsumoto R"/>
            <person name="Murakumo K"/>
            <person name="Nishida K"/>
            <person name="Terakita A"/>
            <person name="Kuratani S"/>
            <person name="Sato K"/>
            <person name="Hyodo S Kuraku.S."/>
        </authorList>
    </citation>
    <scope>NUCLEOTIDE SEQUENCE [LARGE SCALE GENOMIC DNA]</scope>
</reference>
<feature type="repeat" description="CSPG" evidence="5">
    <location>
        <begin position="1523"/>
        <end position="1623"/>
    </location>
</feature>
<feature type="repeat" description="CSPG" evidence="5">
    <location>
        <begin position="1648"/>
        <end position="1744"/>
    </location>
</feature>
<organism evidence="9 10">
    <name type="scientific">Chiloscyllium punctatum</name>
    <name type="common">Brownbanded bambooshark</name>
    <name type="synonym">Hemiscyllium punctatum</name>
    <dbReference type="NCBI Taxonomy" id="137246"/>
    <lineage>
        <taxon>Eukaryota</taxon>
        <taxon>Metazoa</taxon>
        <taxon>Chordata</taxon>
        <taxon>Craniata</taxon>
        <taxon>Vertebrata</taxon>
        <taxon>Chondrichthyes</taxon>
        <taxon>Elasmobranchii</taxon>
        <taxon>Galeomorphii</taxon>
        <taxon>Galeoidea</taxon>
        <taxon>Orectolobiformes</taxon>
        <taxon>Hemiscylliidae</taxon>
        <taxon>Chiloscyllium</taxon>
    </lineage>
</organism>
<accession>A0A401RR22</accession>
<dbReference type="EMBL" id="BEZZ01001887">
    <property type="protein sequence ID" value="GCC20667.1"/>
    <property type="molecule type" value="Genomic_DNA"/>
</dbReference>
<sequence length="2298" mass="257521">MAPKRDFVLLVTSPILHLFTLLLSDIALTTGVSFFGDSYMEVKEREAFTSSRLSMKFLTSKQNGLLFLASGQSDYLLMELFAGVLQVKLELGSGETVLHSQTGLKLNNLVWHDVYLVYENKTLTLTVDDLFTTSVEVLGHLNKLNVDNGLYVGGPGEAKIPYLSREASHFRGCISKAVFNDYDILFSLEPHPEYRTVYEVEDGCSNVIIAGDDYPSNFLGPKSYISFPSWNAREEGTFECFLKTTILQAPLLYHAGWQTDFIILEITDGHLRVLLDNGGGVVLLNNTHFLSDGKWHSVKLLFNTNFIEITVDDELSQKQLINNKDAYLDLRGHLFIGGIDNKTSFELSKRGLSYVLVEGTISGSFIGCIQNMRVNLEKKSLVDALVTRGISTVCEDEESKGMEKRENKLEDEVSATPIPSFHELLTTNTPCLLDKNISKVFSNFTSFLNLTPLIVKEAGRSTLELIHIHPTIDLSRFGVRNSQVVFKIIQDVRYGTLELNIPGAKGRKAFTLLDIINHHITYQHDGSEGSLDQLKFEISVHSKKGISNCLKQGQQYTLNIKVISVNNPPELIFPNGNLMTILKHTRKTLGPDIIRIVDVDNVCSELKIIIVNRKDPGFVEDLRNPGQRIGEFSCQDLKLGNIRYVNTGAKVSELLLQVTDGEQTSDPTPLRIVALKPDVQVGNNTGLILPQGGVSLITISNLSVETNAVKQMVDILYNITKPLYYGEVQKFDDNGEWKQVKIFHQNDIEQGYLRYFSTDPEFRRNDITEKLTFAVTVGQQTLENNVFLIKIKRAKITLLKISPNELNNVRRGQITQNELEAAIEGHRIPSNLFRYVILKSPDKGKLQVLDEELNVGSTFTQEDLKQIGLTYEATVRNSEETQDSFQFQVFVGDQHSPVYTYPILIGIDPEVPILMSKPLVVTEGGTQTITKDQLFTLGQSTTAFVYNVTQGPQHGKLIRQPDHEKSITIFTNDDILQEQLMYKHDDSETLEDKIVFVVMEQSKDDDPEIDVVLGTLTIYIRPVNDQPPIRVVNKTFNVTLNGQHLLTTAELRFHDADSDFDDSQLIYTKWGISNGNIVSADDTAHELSRFSQEDMEKKQVLFKHYGAQQGTFQLQVSDGVHQTRTVLEVHALDPYLRIVNNSIFLVHQGEELPILGYLLGVESNMDIWSEEEIIYQITFEPRHGAILVNGEPNHSFSQKDINNDQVVYRHDNSQHSRDFFNFTVEVKEIKTKGTFPILIFLESHQHPPIVVHNKKIFVNQGEAKKIWRDQLLVSHNDSVPSDLIYTVKTAPVHGQLVMVTESQLTEQQKPLKSFSQDDINRGRVQYLNSRFSTQGDAFVLDVTNGFKTVDGLTVLVELIPDVIILVTQNISVKEGDARVLTGDILNVSNYLTSSNFEFYVTKTPKHGRIGRQSVVEGSVTSFTMQEVEEEAVFYFHDNSETLMDSFTMIANMSEIDRQSEPKSVIVTVIPVNDEAPVVTINTELKVSPSLKPGSLSGGFSFEVSDGVNSAAAQLFTVNARHLNILIETKEPLIIYPGTRQPITSQYLKATTSDDDKANDWPLTYTILTAPALGQLIRVNEGNVIGNVSNFTERDLESENIFYQHNWPKEPFWKCQDSFEFTVSSPPVVTERKTFTLWISFERHSLQRGTQLWHNKGLVLPEGQSAAIDQSILDASNLLASVPKPQQPASDVIFEVTVQPVHGFLSLADVGKVQHFTQSDLLNSALKYTHSKLGALTDSFTFQVWLSPRRKSLSYSVGDGSVIVLTELFNITVVPVKDHSPQIVMTGMTLHVLQGSSFVLTPDHMNTVDFDNLPEEILYSIVTGPNNGFFVNRVNDTTAIKQFTQADINAGRVLFKADGQPASGIFWFSISDGKHSAVNGSVTVEVIPVTIHIIHNKEIVLLQGNVSVLITREELLIQTQENDIVLYKITQQPRYGRIIINQSVVTEFSQKHINNGDLKYHIRDFSVYQDSFHFFAMTHEGNLSGIVNVTVQPLVRVAQDLSWPRGTTILIDTDVLDASELANKTHSIPSFNIIQQPRTGKLVKLHRQTGGQSDLRNNFTQTDLEDGNVAMELWDYGETNPYPEIDGFQFLLKADGVPPGIGTFEFRTVPYIPTQHYNATLLKVSSLSGTKLPDFSSRPTAPKGDKMDKYSSTVTWDPSWDGVARRGNIPTSDNIATESRPTATNEKVLTSAGNNLTAIIIAVILIILLFLIAVIITIYLTKRNKTGKHNVQEPPTKPKNGAVEKETFRKTDHVQSVPLVNIRPLNGLETQSNSGHVNPDAKQFCRTSNPTLKTNQYWV</sequence>
<dbReference type="STRING" id="137246.A0A401RR22"/>
<dbReference type="PANTHER" id="PTHR45739">
    <property type="entry name" value="MATRIX PROTEIN, PUTATIVE-RELATED"/>
    <property type="match status" value="1"/>
</dbReference>
<dbReference type="InterPro" id="IPR001791">
    <property type="entry name" value="Laminin_G"/>
</dbReference>
<feature type="transmembrane region" description="Helical" evidence="7">
    <location>
        <begin position="2195"/>
        <end position="2219"/>
    </location>
</feature>
<protein>
    <recommendedName>
        <fullName evidence="8">Laminin G domain-containing protein</fullName>
    </recommendedName>
</protein>